<evidence type="ECO:0000256" key="6">
    <source>
        <dbReference type="ARBA" id="ARBA00023136"/>
    </source>
</evidence>
<proteinExistence type="inferred from homology"/>
<dbReference type="InterPro" id="IPR010627">
    <property type="entry name" value="Prepilin_pept_A24_N"/>
</dbReference>
<feature type="transmembrane region" description="Helical" evidence="7">
    <location>
        <begin position="183"/>
        <end position="201"/>
    </location>
</feature>
<keyword evidence="4 7" id="KW-0812">Transmembrane</keyword>
<dbReference type="Proteomes" id="UP000777303">
    <property type="component" value="Unassembled WGS sequence"/>
</dbReference>
<comment type="subcellular location">
    <subcellularLocation>
        <location evidence="1">Cell membrane</location>
        <topology evidence="1">Multi-pass membrane protein</topology>
    </subcellularLocation>
</comment>
<reference evidence="10" key="2">
    <citation type="submission" date="2021-04" db="EMBL/GenBank/DDBJ databases">
        <authorList>
            <person name="Gilroy R."/>
        </authorList>
    </citation>
    <scope>NUCLEOTIDE SEQUENCE</scope>
    <source>
        <strain evidence="10">F6-6636</strain>
    </source>
</reference>
<dbReference type="InterPro" id="IPR000045">
    <property type="entry name" value="Prepilin_IV_endopep_pep"/>
</dbReference>
<dbReference type="InterPro" id="IPR050882">
    <property type="entry name" value="Prepilin_peptidase/N-MTase"/>
</dbReference>
<dbReference type="GO" id="GO:0006465">
    <property type="term" value="P:signal peptide processing"/>
    <property type="evidence" value="ECO:0007669"/>
    <property type="project" value="TreeGrafter"/>
</dbReference>
<dbReference type="PANTHER" id="PTHR30487:SF0">
    <property type="entry name" value="PREPILIN LEADER PEPTIDASE_N-METHYLTRANSFERASE-RELATED"/>
    <property type="match status" value="1"/>
</dbReference>
<keyword evidence="3" id="KW-1003">Cell membrane</keyword>
<evidence type="ECO:0000256" key="5">
    <source>
        <dbReference type="ARBA" id="ARBA00022989"/>
    </source>
</evidence>
<dbReference type="GO" id="GO:0004190">
    <property type="term" value="F:aspartic-type endopeptidase activity"/>
    <property type="evidence" value="ECO:0007669"/>
    <property type="project" value="InterPro"/>
</dbReference>
<dbReference type="EMBL" id="JAHLFS010000031">
    <property type="protein sequence ID" value="MBU3851477.1"/>
    <property type="molecule type" value="Genomic_DNA"/>
</dbReference>
<keyword evidence="5 7" id="KW-1133">Transmembrane helix</keyword>
<feature type="domain" description="Prepilin peptidase A24 N-terminal" evidence="9">
    <location>
        <begin position="9"/>
        <end position="89"/>
    </location>
</feature>
<evidence type="ECO:0000256" key="3">
    <source>
        <dbReference type="ARBA" id="ARBA00022475"/>
    </source>
</evidence>
<evidence type="ECO:0000259" key="9">
    <source>
        <dbReference type="Pfam" id="PF06750"/>
    </source>
</evidence>
<evidence type="ECO:0000259" key="8">
    <source>
        <dbReference type="Pfam" id="PF01478"/>
    </source>
</evidence>
<feature type="domain" description="Prepilin type IV endopeptidase peptidase" evidence="8">
    <location>
        <begin position="102"/>
        <end position="198"/>
    </location>
</feature>
<dbReference type="GO" id="GO:0005886">
    <property type="term" value="C:plasma membrane"/>
    <property type="evidence" value="ECO:0007669"/>
    <property type="project" value="UniProtKB-SubCell"/>
</dbReference>
<dbReference type="Pfam" id="PF01478">
    <property type="entry name" value="Peptidase_A24"/>
    <property type="match status" value="1"/>
</dbReference>
<feature type="transmembrane region" description="Helical" evidence="7">
    <location>
        <begin position="213"/>
        <end position="232"/>
    </location>
</feature>
<accession>A0A948X0G5</accession>
<protein>
    <submittedName>
        <fullName evidence="10">Prepilin peptidase</fullName>
    </submittedName>
</protein>
<evidence type="ECO:0000256" key="4">
    <source>
        <dbReference type="ARBA" id="ARBA00022692"/>
    </source>
</evidence>
<evidence type="ECO:0000313" key="11">
    <source>
        <dbReference type="Proteomes" id="UP000777303"/>
    </source>
</evidence>
<comment type="caution">
    <text evidence="10">The sequence shown here is derived from an EMBL/GenBank/DDBJ whole genome shotgun (WGS) entry which is preliminary data.</text>
</comment>
<reference evidence="10" key="1">
    <citation type="journal article" date="2021" name="PeerJ">
        <title>Extensive microbial diversity within the chicken gut microbiome revealed by metagenomics and culture.</title>
        <authorList>
            <person name="Gilroy R."/>
            <person name="Ravi A."/>
            <person name="Getino M."/>
            <person name="Pursley I."/>
            <person name="Horton D.L."/>
            <person name="Alikhan N.F."/>
            <person name="Baker D."/>
            <person name="Gharbi K."/>
            <person name="Hall N."/>
            <person name="Watson M."/>
            <person name="Adriaenssens E.M."/>
            <person name="Foster-Nyarko E."/>
            <person name="Jarju S."/>
            <person name="Secka A."/>
            <person name="Antonio M."/>
            <person name="Oren A."/>
            <person name="Chaudhuri R.R."/>
            <person name="La Ragione R."/>
            <person name="Hildebrand F."/>
            <person name="Pallen M.J."/>
        </authorList>
    </citation>
    <scope>NUCLEOTIDE SEQUENCE</scope>
    <source>
        <strain evidence="10">F6-6636</strain>
    </source>
</reference>
<dbReference type="Pfam" id="PF06750">
    <property type="entry name" value="A24_N_bact"/>
    <property type="match status" value="1"/>
</dbReference>
<sequence>MAITTLLFISGACVVSFIQLCADRLAAQQSLLLPRSFCFNCHHKLSYYDLIPIISYLYLHGRCRYCHQRLKLTMPIFEIIGGLVTIWLVNNLAVSMWPFMILLCGELIFVTLTDINEYFIYTFPTIAITLALLIIHPTDITVHWRSCLAITTPLLLYSRASHGLGLGDILLIAQISLFCSWELTLLGILIACLICMGFFYWQQLLFKRHFLRMPFVPFLTSGWLISYLWQFYFL</sequence>
<name>A0A948X0G5_9LACO</name>
<evidence type="ECO:0000256" key="1">
    <source>
        <dbReference type="ARBA" id="ARBA00004651"/>
    </source>
</evidence>
<evidence type="ECO:0000256" key="7">
    <source>
        <dbReference type="SAM" id="Phobius"/>
    </source>
</evidence>
<feature type="transmembrane region" description="Helical" evidence="7">
    <location>
        <begin position="118"/>
        <end position="135"/>
    </location>
</feature>
<organism evidence="10 11">
    <name type="scientific">Candidatus Paralactobacillus gallistercoris</name>
    <dbReference type="NCBI Taxonomy" id="2838724"/>
    <lineage>
        <taxon>Bacteria</taxon>
        <taxon>Bacillati</taxon>
        <taxon>Bacillota</taxon>
        <taxon>Bacilli</taxon>
        <taxon>Lactobacillales</taxon>
        <taxon>Lactobacillaceae</taxon>
        <taxon>Lactobacillus</taxon>
    </lineage>
</organism>
<evidence type="ECO:0000313" key="10">
    <source>
        <dbReference type="EMBL" id="MBU3851477.1"/>
    </source>
</evidence>
<dbReference type="PANTHER" id="PTHR30487">
    <property type="entry name" value="TYPE 4 PREPILIN-LIKE PROTEINS LEADER PEPTIDE-PROCESSING ENZYME"/>
    <property type="match status" value="1"/>
</dbReference>
<gene>
    <name evidence="10" type="ORF">H9901_02140</name>
</gene>
<comment type="similarity">
    <text evidence="2">Belongs to the peptidase A24 family.</text>
</comment>
<evidence type="ECO:0000256" key="2">
    <source>
        <dbReference type="ARBA" id="ARBA00005801"/>
    </source>
</evidence>
<dbReference type="AlphaFoldDB" id="A0A948X0G5"/>
<feature type="transmembrane region" description="Helical" evidence="7">
    <location>
        <begin position="82"/>
        <end position="112"/>
    </location>
</feature>
<keyword evidence="6 7" id="KW-0472">Membrane</keyword>